<keyword evidence="2" id="KW-1185">Reference proteome</keyword>
<accession>A0ACB5UNR0</accession>
<gene>
    <name evidence="1" type="ORF">AN2V17_34890</name>
</gene>
<organism evidence="1 2">
    <name type="scientific">Vallitalea maricola</name>
    <dbReference type="NCBI Taxonomy" id="3074433"/>
    <lineage>
        <taxon>Bacteria</taxon>
        <taxon>Bacillati</taxon>
        <taxon>Bacillota</taxon>
        <taxon>Clostridia</taxon>
        <taxon>Lachnospirales</taxon>
        <taxon>Vallitaleaceae</taxon>
        <taxon>Vallitalea</taxon>
    </lineage>
</organism>
<dbReference type="Proteomes" id="UP001374599">
    <property type="component" value="Unassembled WGS sequence"/>
</dbReference>
<protein>
    <submittedName>
        <fullName evidence="1">AraC family transcriptional regulator</fullName>
    </submittedName>
</protein>
<reference evidence="1" key="1">
    <citation type="submission" date="2023-09" db="EMBL/GenBank/DDBJ databases">
        <title>Vallitalea sediminicola and Vallitalea maricola sp. nov., anaerobic bacteria isolated from marine sediment.</title>
        <authorList>
            <person name="Hirano S."/>
            <person name="Maeda A."/>
            <person name="Terahara T."/>
            <person name="Mori K."/>
            <person name="Hamada M."/>
            <person name="Matsumoto R."/>
            <person name="Kobayashi T."/>
        </authorList>
    </citation>
    <scope>NUCLEOTIDE SEQUENCE</scope>
    <source>
        <strain evidence="1">AN17-2</strain>
    </source>
</reference>
<comment type="caution">
    <text evidence="1">The sequence shown here is derived from an EMBL/GenBank/DDBJ whole genome shotgun (WGS) entry which is preliminary data.</text>
</comment>
<dbReference type="EMBL" id="BTPU01000065">
    <property type="protein sequence ID" value="GMQ64252.1"/>
    <property type="molecule type" value="Genomic_DNA"/>
</dbReference>
<name>A0ACB5UNR0_9FIRM</name>
<proteinExistence type="predicted"/>
<sequence length="291" mass="34480">MKDFKTYYYRKMPNPNLGIDIFLAETFNKGRKFNAHWHENMQLYFFTEGEAIVECSNNQYNTTTDSIVVINNNELHSLESLSDNLKFYIISIDFSFLFSNQVDLCQAKFLSPLSQNQISFQNLIENDDEILKYVNKTIQEYLSREMGYELAVKSSVYQLIVLLLRNYISRFLTKKELISKVTNLKRFKLIFTYIDDNYQSKIYTEDLAKILNISTYHFCRIFKQMTGKTPTDYVNGIRLDKAVYYLNKSQLNITEIALKCGFDSINYFSRLFKKHYNFSPTKFREKNSNNL</sequence>
<evidence type="ECO:0000313" key="2">
    <source>
        <dbReference type="Proteomes" id="UP001374599"/>
    </source>
</evidence>
<evidence type="ECO:0000313" key="1">
    <source>
        <dbReference type="EMBL" id="GMQ64252.1"/>
    </source>
</evidence>